<dbReference type="SUPFAM" id="SSF50814">
    <property type="entry name" value="Lipocalins"/>
    <property type="match status" value="1"/>
</dbReference>
<dbReference type="Gene3D" id="2.40.128.20">
    <property type="match status" value="1"/>
</dbReference>
<name>A0A646QE43_9MYRI</name>
<protein>
    <submittedName>
        <fullName evidence="2">Venom protein</fullName>
    </submittedName>
</protein>
<keyword evidence="1" id="KW-0732">Signal</keyword>
<organism evidence="2">
    <name type="scientific">Hemiscolopendra marginata</name>
    <dbReference type="NCBI Taxonomy" id="943146"/>
    <lineage>
        <taxon>Eukaryota</taxon>
        <taxon>Metazoa</taxon>
        <taxon>Ecdysozoa</taxon>
        <taxon>Arthropoda</taxon>
        <taxon>Myriapoda</taxon>
        <taxon>Chilopoda</taxon>
        <taxon>Pleurostigmophora</taxon>
        <taxon>Scolopendromorpha</taxon>
        <taxon>Scolopendridae</taxon>
        <taxon>Hemiscolopendra</taxon>
    </lineage>
</organism>
<evidence type="ECO:0000313" key="2">
    <source>
        <dbReference type="EMBL" id="MUP40888.1"/>
    </source>
</evidence>
<dbReference type="EMBL" id="GHBY01000711">
    <property type="protein sequence ID" value="MUP40888.1"/>
    <property type="molecule type" value="Transcribed_RNA"/>
</dbReference>
<accession>A0A646QE43</accession>
<reference evidence="2" key="1">
    <citation type="submission" date="2018-11" db="EMBL/GenBank/DDBJ databases">
        <title>Venom-gland transcriptomics and venom proteomics of the Florida green centipede (Hemiscolopendra marginata) reveal sex-based variation in a centipede venom.</title>
        <authorList>
            <person name="Nystrom G.S."/>
            <person name="Ward M.J."/>
            <person name="Ellsworth S.A."/>
            <person name="Rokyta D.R."/>
        </authorList>
    </citation>
    <scope>NUCLEOTIDE SEQUENCE</scope>
    <source>
        <tissue evidence="2">Venom gland</tissue>
    </source>
</reference>
<proteinExistence type="predicted"/>
<dbReference type="InterPro" id="IPR012674">
    <property type="entry name" value="Calycin"/>
</dbReference>
<evidence type="ECO:0000256" key="1">
    <source>
        <dbReference type="SAM" id="SignalP"/>
    </source>
</evidence>
<dbReference type="AlphaFoldDB" id="A0A646QE43"/>
<feature type="chain" id="PRO_5025044103" evidence="1">
    <location>
        <begin position="20"/>
        <end position="186"/>
    </location>
</feature>
<feature type="signal peptide" evidence="1">
    <location>
        <begin position="1"/>
        <end position="19"/>
    </location>
</feature>
<sequence>MCHLILATILAVGVIRSQADDISLCPDVQSEPLRGVDGRWFSIYRNHKMTVNCDYADIVSLGHDKFSYNVTWQPNTVEPYNIASTIMKDADGKYYVFMIDEEGPYKIEQIVMKVDGDFLFVWSCYVHAKMYIPEQNRYVAYEMTGVYSKTPRYSPDIIDKINTWLIKKGLQVQPLTETRFDGCPRK</sequence>